<dbReference type="GO" id="GO:0043161">
    <property type="term" value="P:proteasome-mediated ubiquitin-dependent protein catabolic process"/>
    <property type="evidence" value="ECO:0007669"/>
    <property type="project" value="TreeGrafter"/>
</dbReference>
<dbReference type="GO" id="GO:0061630">
    <property type="term" value="F:ubiquitin protein ligase activity"/>
    <property type="evidence" value="ECO:0007669"/>
    <property type="project" value="TreeGrafter"/>
</dbReference>
<dbReference type="PANTHER" id="PTHR24104">
    <property type="entry name" value="E3 UBIQUITIN-PROTEIN LIGASE NHLRC1-RELATED"/>
    <property type="match status" value="1"/>
</dbReference>
<dbReference type="SUPFAM" id="SSF101898">
    <property type="entry name" value="NHL repeat"/>
    <property type="match status" value="1"/>
</dbReference>
<dbReference type="AlphaFoldDB" id="A0AAV7KHP5"/>
<proteinExistence type="predicted"/>
<evidence type="ECO:0000313" key="2">
    <source>
        <dbReference type="EMBL" id="KAI6660435.1"/>
    </source>
</evidence>
<reference evidence="2 3" key="1">
    <citation type="journal article" date="2023" name="BMC Biol.">
        <title>The compact genome of the sponge Oopsacas minuta (Hexactinellida) is lacking key metazoan core genes.</title>
        <authorList>
            <person name="Santini S."/>
            <person name="Schenkelaars Q."/>
            <person name="Jourda C."/>
            <person name="Duchesne M."/>
            <person name="Belahbib H."/>
            <person name="Rocher C."/>
            <person name="Selva M."/>
            <person name="Riesgo A."/>
            <person name="Vervoort M."/>
            <person name="Leys S.P."/>
            <person name="Kodjabachian L."/>
            <person name="Le Bivic A."/>
            <person name="Borchiellini C."/>
            <person name="Claverie J.M."/>
            <person name="Renard E."/>
        </authorList>
    </citation>
    <scope>NUCLEOTIDE SEQUENCE [LARGE SCALE GENOMIC DNA]</scope>
    <source>
        <strain evidence="2">SPO-2</strain>
    </source>
</reference>
<dbReference type="InterPro" id="IPR050952">
    <property type="entry name" value="TRIM-NHL_E3_ligases"/>
</dbReference>
<gene>
    <name evidence="2" type="ORF">LOD99_14021</name>
</gene>
<sequence length="403" mass="46345">MAARNVRYEDQLVGIHGDFNTQVDRMRREILELFQYLHAHLDDRKDVLLWELNQMITTQERNKDAEQAIKQLEATMESILLTISSNLLREKKEYYSDTIARDIAEYKEQIQGMQEVDTMHPIYDKFKFDEAINSIHLSAAKIEYKAEPKKFRDRGHLKRPRGLAISDNIIFIADRFNFVKAFSMDGQYMQNLCVGKNHLHNPWGVAVYDDVIFVTDAGQKQISKFMRSGELVKKSGWKGQKEGEFVNPRGLFADQQAVYVCDQGNNRIQRLTHDLAFISIITNIQLKSPVDVFVRKRQIIVFPLNENKVLIFNMEGEMIKTVQLDAEPVIKESYFFTVNRWDHIIISLRPEGCIKTFSQDGQLIHEVGRGHAIDCYGVSITASGEGIVCVANGCDNGSIQIYN</sequence>
<dbReference type="Gene3D" id="2.120.10.30">
    <property type="entry name" value="TolB, C-terminal domain"/>
    <property type="match status" value="1"/>
</dbReference>
<keyword evidence="1" id="KW-0175">Coiled coil</keyword>
<keyword evidence="3" id="KW-1185">Reference proteome</keyword>
<feature type="coiled-coil region" evidence="1">
    <location>
        <begin position="55"/>
        <end position="82"/>
    </location>
</feature>
<dbReference type="GO" id="GO:0000209">
    <property type="term" value="P:protein polyubiquitination"/>
    <property type="evidence" value="ECO:0007669"/>
    <property type="project" value="TreeGrafter"/>
</dbReference>
<evidence type="ECO:0000313" key="3">
    <source>
        <dbReference type="Proteomes" id="UP001165289"/>
    </source>
</evidence>
<protein>
    <submittedName>
        <fullName evidence="2">HYR domain protein</fullName>
    </submittedName>
</protein>
<dbReference type="PANTHER" id="PTHR24104:SF25">
    <property type="entry name" value="PROTEIN LIN-41"/>
    <property type="match status" value="1"/>
</dbReference>
<dbReference type="Proteomes" id="UP001165289">
    <property type="component" value="Unassembled WGS sequence"/>
</dbReference>
<dbReference type="GO" id="GO:0008270">
    <property type="term" value="F:zinc ion binding"/>
    <property type="evidence" value="ECO:0007669"/>
    <property type="project" value="UniProtKB-KW"/>
</dbReference>
<evidence type="ECO:0000256" key="1">
    <source>
        <dbReference type="SAM" id="Coils"/>
    </source>
</evidence>
<dbReference type="EMBL" id="JAKMXF010000033">
    <property type="protein sequence ID" value="KAI6660435.1"/>
    <property type="molecule type" value="Genomic_DNA"/>
</dbReference>
<organism evidence="2 3">
    <name type="scientific">Oopsacas minuta</name>
    <dbReference type="NCBI Taxonomy" id="111878"/>
    <lineage>
        <taxon>Eukaryota</taxon>
        <taxon>Metazoa</taxon>
        <taxon>Porifera</taxon>
        <taxon>Hexactinellida</taxon>
        <taxon>Hexasterophora</taxon>
        <taxon>Lyssacinosida</taxon>
        <taxon>Leucopsacidae</taxon>
        <taxon>Oopsacas</taxon>
    </lineage>
</organism>
<comment type="caution">
    <text evidence="2">The sequence shown here is derived from an EMBL/GenBank/DDBJ whole genome shotgun (WGS) entry which is preliminary data.</text>
</comment>
<name>A0AAV7KHP5_9METZ</name>
<dbReference type="CDD" id="cd05819">
    <property type="entry name" value="NHL"/>
    <property type="match status" value="1"/>
</dbReference>
<dbReference type="InterPro" id="IPR011042">
    <property type="entry name" value="6-blade_b-propeller_TolB-like"/>
</dbReference>
<accession>A0AAV7KHP5</accession>